<gene>
    <name evidence="1" type="ORF">Anas_06805</name>
</gene>
<organism evidence="1 2">
    <name type="scientific">Armadillidium nasatum</name>
    <dbReference type="NCBI Taxonomy" id="96803"/>
    <lineage>
        <taxon>Eukaryota</taxon>
        <taxon>Metazoa</taxon>
        <taxon>Ecdysozoa</taxon>
        <taxon>Arthropoda</taxon>
        <taxon>Crustacea</taxon>
        <taxon>Multicrustacea</taxon>
        <taxon>Malacostraca</taxon>
        <taxon>Eumalacostraca</taxon>
        <taxon>Peracarida</taxon>
        <taxon>Isopoda</taxon>
        <taxon>Oniscidea</taxon>
        <taxon>Crinocheta</taxon>
        <taxon>Armadillidiidae</taxon>
        <taxon>Armadillidium</taxon>
    </lineage>
</organism>
<evidence type="ECO:0000313" key="2">
    <source>
        <dbReference type="Proteomes" id="UP000326759"/>
    </source>
</evidence>
<sequence length="73" mass="8006">GTFWSTGNQELKRKTNKKEPIYTIKTYTHPITNFTNLPTMEGSKIEEELNGGGVISMCSCTGYQVDAGGKLCS</sequence>
<dbReference type="OrthoDB" id="10439178at2759"/>
<keyword evidence="2" id="KW-1185">Reference proteome</keyword>
<name>A0A5N5SY76_9CRUS</name>
<proteinExistence type="predicted"/>
<protein>
    <submittedName>
        <fullName evidence="1">Uncharacterized protein</fullName>
    </submittedName>
</protein>
<dbReference type="Proteomes" id="UP000326759">
    <property type="component" value="Unassembled WGS sequence"/>
</dbReference>
<accession>A0A5N5SY76</accession>
<reference evidence="1 2" key="1">
    <citation type="journal article" date="2019" name="PLoS Biol.">
        <title>Sex chromosomes control vertical transmission of feminizing Wolbachia symbionts in an isopod.</title>
        <authorList>
            <person name="Becking T."/>
            <person name="Chebbi M.A."/>
            <person name="Giraud I."/>
            <person name="Moumen B."/>
            <person name="Laverre T."/>
            <person name="Caubet Y."/>
            <person name="Peccoud J."/>
            <person name="Gilbert C."/>
            <person name="Cordaux R."/>
        </authorList>
    </citation>
    <scope>NUCLEOTIDE SEQUENCE [LARGE SCALE GENOMIC DNA]</scope>
    <source>
        <strain evidence="1">ANa2</strain>
        <tissue evidence="1">Whole body excluding digestive tract and cuticle</tissue>
    </source>
</reference>
<comment type="caution">
    <text evidence="1">The sequence shown here is derived from an EMBL/GenBank/DDBJ whole genome shotgun (WGS) entry which is preliminary data.</text>
</comment>
<dbReference type="EMBL" id="SEYY01018636">
    <property type="protein sequence ID" value="KAB7499164.1"/>
    <property type="molecule type" value="Genomic_DNA"/>
</dbReference>
<feature type="non-terminal residue" evidence="1">
    <location>
        <position position="1"/>
    </location>
</feature>
<evidence type="ECO:0000313" key="1">
    <source>
        <dbReference type="EMBL" id="KAB7499164.1"/>
    </source>
</evidence>
<dbReference type="AlphaFoldDB" id="A0A5N5SY76"/>